<dbReference type="Proteomes" id="UP000199251">
    <property type="component" value="Unassembled WGS sequence"/>
</dbReference>
<dbReference type="AlphaFoldDB" id="A0A0E4CRC1"/>
<organism evidence="2 3">
    <name type="scientific">Mycobacterium lentiflavum</name>
    <dbReference type="NCBI Taxonomy" id="141349"/>
    <lineage>
        <taxon>Bacteria</taxon>
        <taxon>Bacillati</taxon>
        <taxon>Actinomycetota</taxon>
        <taxon>Actinomycetes</taxon>
        <taxon>Mycobacteriales</taxon>
        <taxon>Mycobacteriaceae</taxon>
        <taxon>Mycobacterium</taxon>
        <taxon>Mycobacterium simiae complex</taxon>
    </lineage>
</organism>
<name>A0A0E4CRC1_MYCLN</name>
<feature type="region of interest" description="Disordered" evidence="1">
    <location>
        <begin position="1"/>
        <end position="30"/>
    </location>
</feature>
<accession>A0A0E4CRC1</accession>
<protein>
    <submittedName>
        <fullName evidence="2">Uncharacterized protein</fullName>
    </submittedName>
</protein>
<evidence type="ECO:0000313" key="2">
    <source>
        <dbReference type="EMBL" id="CQD24312.1"/>
    </source>
</evidence>
<feature type="region of interest" description="Disordered" evidence="1">
    <location>
        <begin position="53"/>
        <end position="78"/>
    </location>
</feature>
<evidence type="ECO:0000313" key="3">
    <source>
        <dbReference type="Proteomes" id="UP000199251"/>
    </source>
</evidence>
<evidence type="ECO:0000256" key="1">
    <source>
        <dbReference type="SAM" id="MobiDB-lite"/>
    </source>
</evidence>
<proteinExistence type="predicted"/>
<dbReference type="OrthoDB" id="52928at2"/>
<sequence>MSNNGNNGALTRRRKSSIAVEDVPDPQVPERAQRRTFTVLDAAYRIHPERFARKSPEPPALPIFSAINPPSKEEEPTR</sequence>
<dbReference type="EMBL" id="CTEE01000002">
    <property type="protein sequence ID" value="CQD24312.1"/>
    <property type="molecule type" value="Genomic_DNA"/>
</dbReference>
<reference evidence="2 3" key="1">
    <citation type="submission" date="2015-03" db="EMBL/GenBank/DDBJ databases">
        <authorList>
            <person name="Urmite Genomes"/>
        </authorList>
    </citation>
    <scope>NUCLEOTIDE SEQUENCE [LARGE SCALE GENOMIC DNA]</scope>
    <source>
        <strain evidence="2 3">CSUR P1491</strain>
    </source>
</reference>
<gene>
    <name evidence="2" type="ORF">BN1232_06156</name>
</gene>